<evidence type="ECO:0000256" key="7">
    <source>
        <dbReference type="ARBA" id="ARBA00023157"/>
    </source>
</evidence>
<dbReference type="InterPro" id="IPR040239">
    <property type="entry name" value="HcpB-like"/>
</dbReference>
<gene>
    <name evidence="10" type="ORF">CCS77_1290</name>
</gene>
<dbReference type="EC" id="3.5.2.6" evidence="3"/>
<keyword evidence="4" id="KW-0677">Repeat</keyword>
<keyword evidence="7" id="KW-1015">Disulfide bond</keyword>
<dbReference type="Gene3D" id="1.25.40.10">
    <property type="entry name" value="Tetratricopeptide repeat domain"/>
    <property type="match status" value="1"/>
</dbReference>
<dbReference type="SMART" id="SM00671">
    <property type="entry name" value="SEL1"/>
    <property type="match status" value="3"/>
</dbReference>
<sequence>MKKILVVAVALFALNAMANENLDKANELYAKKNFEEAYLYFNKACGEGEKKACTMNAIMLFNGDGVAKDRAQAEKIFTKMCDENEGMACEKLGEMTAYGLIKGKDDNEAKSEEKAKALFKKACDNGYKPACDFVTKYIKKGLK</sequence>
<evidence type="ECO:0000256" key="4">
    <source>
        <dbReference type="ARBA" id="ARBA00022737"/>
    </source>
</evidence>
<evidence type="ECO:0000256" key="3">
    <source>
        <dbReference type="ARBA" id="ARBA00012865"/>
    </source>
</evidence>
<proteinExistence type="inferred from homology"/>
<accession>A0A2R4P1R0</accession>
<evidence type="ECO:0000256" key="1">
    <source>
        <dbReference type="ARBA" id="ARBA00001526"/>
    </source>
</evidence>
<dbReference type="PANTHER" id="PTHR13891:SF1">
    <property type="entry name" value="CYTOCHROME C OXIDASE ASSEMBLY FACTOR 7"/>
    <property type="match status" value="1"/>
</dbReference>
<name>A0A2R4P1R0_9BACT</name>
<evidence type="ECO:0000313" key="10">
    <source>
        <dbReference type="EMBL" id="AVX44351.1"/>
    </source>
</evidence>
<comment type="catalytic activity">
    <reaction evidence="1">
        <text>a beta-lactam + H2O = a substituted beta-amino acid</text>
        <dbReference type="Rhea" id="RHEA:20401"/>
        <dbReference type="ChEBI" id="CHEBI:15377"/>
        <dbReference type="ChEBI" id="CHEBI:35627"/>
        <dbReference type="ChEBI" id="CHEBI:140347"/>
        <dbReference type="EC" id="3.5.2.6"/>
    </reaction>
</comment>
<keyword evidence="8" id="KW-0046">Antibiotic resistance</keyword>
<dbReference type="InterPro" id="IPR006597">
    <property type="entry name" value="Sel1-like"/>
</dbReference>
<dbReference type="RefSeq" id="WP_107916916.1">
    <property type="nucleotide sequence ID" value="NZ_CP021642.1"/>
</dbReference>
<evidence type="ECO:0000256" key="8">
    <source>
        <dbReference type="ARBA" id="ARBA00023251"/>
    </source>
</evidence>
<evidence type="ECO:0000256" key="2">
    <source>
        <dbReference type="ARBA" id="ARBA00008486"/>
    </source>
</evidence>
<keyword evidence="9" id="KW-0732">Signal</keyword>
<keyword evidence="6" id="KW-0802">TPR repeat</keyword>
<evidence type="ECO:0000256" key="6">
    <source>
        <dbReference type="ARBA" id="ARBA00022803"/>
    </source>
</evidence>
<feature type="signal peptide" evidence="9">
    <location>
        <begin position="1"/>
        <end position="18"/>
    </location>
</feature>
<dbReference type="EMBL" id="CP021642">
    <property type="protein sequence ID" value="AVX44351.1"/>
    <property type="molecule type" value="Genomic_DNA"/>
</dbReference>
<dbReference type="GO" id="GO:0008800">
    <property type="term" value="F:beta-lactamase activity"/>
    <property type="evidence" value="ECO:0007669"/>
    <property type="project" value="UniProtKB-EC"/>
</dbReference>
<dbReference type="Pfam" id="PF08238">
    <property type="entry name" value="Sel1"/>
    <property type="match status" value="3"/>
</dbReference>
<feature type="chain" id="PRO_5039952623" description="beta-lactamase" evidence="9">
    <location>
        <begin position="19"/>
        <end position="143"/>
    </location>
</feature>
<keyword evidence="5" id="KW-0378">Hydrolase</keyword>
<organism evidence="10 11">
    <name type="scientific">Campylobacter concisus</name>
    <dbReference type="NCBI Taxonomy" id="199"/>
    <lineage>
        <taxon>Bacteria</taxon>
        <taxon>Pseudomonadati</taxon>
        <taxon>Campylobacterota</taxon>
        <taxon>Epsilonproteobacteria</taxon>
        <taxon>Campylobacterales</taxon>
        <taxon>Campylobacteraceae</taxon>
        <taxon>Campylobacter</taxon>
    </lineage>
</organism>
<dbReference type="SUPFAM" id="SSF81901">
    <property type="entry name" value="HCP-like"/>
    <property type="match status" value="1"/>
</dbReference>
<evidence type="ECO:0000256" key="5">
    <source>
        <dbReference type="ARBA" id="ARBA00022801"/>
    </source>
</evidence>
<reference evidence="10 11" key="1">
    <citation type="journal article" date="2018" name="Emerg. Microbes Infect.">
        <title>Genomic analysis of oral Campylobacter concisus strains identified a potential bacterial molecular marker associated with active Crohn's disease.</title>
        <authorList>
            <person name="Liu F."/>
            <person name="Ma R."/>
            <person name="Tay C.Y.A."/>
            <person name="Octavia S."/>
            <person name="Lan R."/>
            <person name="Chung H.K.L."/>
            <person name="Riordan S.M."/>
            <person name="Grimm M.C."/>
            <person name="Leong R.W."/>
            <person name="Tanaka M.M."/>
            <person name="Connor S."/>
            <person name="Zhang L."/>
        </authorList>
    </citation>
    <scope>NUCLEOTIDE SEQUENCE [LARGE SCALE GENOMIC DNA]</scope>
    <source>
        <strain evidence="10 11">P2CDO4</strain>
    </source>
</reference>
<dbReference type="AlphaFoldDB" id="A0A2R4P1R0"/>
<dbReference type="Proteomes" id="UP000241854">
    <property type="component" value="Chromosome"/>
</dbReference>
<dbReference type="PANTHER" id="PTHR13891">
    <property type="entry name" value="CYTOCHROME C OXIDASE ASSEMBLY FACTOR 7"/>
    <property type="match status" value="1"/>
</dbReference>
<protein>
    <recommendedName>
        <fullName evidence="3">beta-lactamase</fullName>
        <ecNumber evidence="3">3.5.2.6</ecNumber>
    </recommendedName>
</protein>
<comment type="similarity">
    <text evidence="2">Belongs to the hcp beta-lactamase family.</text>
</comment>
<evidence type="ECO:0000313" key="11">
    <source>
        <dbReference type="Proteomes" id="UP000241854"/>
    </source>
</evidence>
<dbReference type="InterPro" id="IPR011990">
    <property type="entry name" value="TPR-like_helical_dom_sf"/>
</dbReference>
<dbReference type="GO" id="GO:0046677">
    <property type="term" value="P:response to antibiotic"/>
    <property type="evidence" value="ECO:0007669"/>
    <property type="project" value="UniProtKB-KW"/>
</dbReference>
<evidence type="ECO:0000256" key="9">
    <source>
        <dbReference type="SAM" id="SignalP"/>
    </source>
</evidence>